<gene>
    <name evidence="1" type="ORF">GCM10009533_02570</name>
</gene>
<organism evidence="1 2">
    <name type="scientific">Saccharopolyspora erythraea</name>
    <name type="common">Streptomyces erythraeus</name>
    <dbReference type="NCBI Taxonomy" id="1836"/>
    <lineage>
        <taxon>Bacteria</taxon>
        <taxon>Bacillati</taxon>
        <taxon>Actinomycetota</taxon>
        <taxon>Actinomycetes</taxon>
        <taxon>Pseudonocardiales</taxon>
        <taxon>Pseudonocardiaceae</taxon>
        <taxon>Saccharopolyspora</taxon>
    </lineage>
</organism>
<evidence type="ECO:0000313" key="1">
    <source>
        <dbReference type="EMBL" id="GAA0507296.1"/>
    </source>
</evidence>
<name>A0ABN1BX01_SACER</name>
<sequence>MESGEWERHAAEVTASADEVETVSRELRESGCDLGHGVVRVVSALREFAEALNSAGRGSEQN</sequence>
<reference evidence="1 2" key="1">
    <citation type="journal article" date="2019" name="Int. J. Syst. Evol. Microbiol.">
        <title>The Global Catalogue of Microorganisms (GCM) 10K type strain sequencing project: providing services to taxonomists for standard genome sequencing and annotation.</title>
        <authorList>
            <consortium name="The Broad Institute Genomics Platform"/>
            <consortium name="The Broad Institute Genome Sequencing Center for Infectious Disease"/>
            <person name="Wu L."/>
            <person name="Ma J."/>
        </authorList>
    </citation>
    <scope>NUCLEOTIDE SEQUENCE [LARGE SCALE GENOMIC DNA]</scope>
    <source>
        <strain evidence="1 2">JCM 10303</strain>
    </source>
</reference>
<dbReference type="EMBL" id="BAAAGS010000001">
    <property type="protein sequence ID" value="GAA0507296.1"/>
    <property type="molecule type" value="Genomic_DNA"/>
</dbReference>
<protein>
    <submittedName>
        <fullName evidence="1">Uncharacterized protein</fullName>
    </submittedName>
</protein>
<dbReference type="Proteomes" id="UP001500729">
    <property type="component" value="Unassembled WGS sequence"/>
</dbReference>
<keyword evidence="2" id="KW-1185">Reference proteome</keyword>
<accession>A0ABN1BX01</accession>
<dbReference type="RefSeq" id="WP_009943679.1">
    <property type="nucleotide sequence ID" value="NZ_BAAAGS010000001.1"/>
</dbReference>
<proteinExistence type="predicted"/>
<comment type="caution">
    <text evidence="1">The sequence shown here is derived from an EMBL/GenBank/DDBJ whole genome shotgun (WGS) entry which is preliminary data.</text>
</comment>
<evidence type="ECO:0000313" key="2">
    <source>
        <dbReference type="Proteomes" id="UP001500729"/>
    </source>
</evidence>